<dbReference type="InterPro" id="IPR012292">
    <property type="entry name" value="Globin/Proto"/>
</dbReference>
<geneLocation type="plasmid" evidence="1 2">
    <name>pR24_2</name>
</geneLocation>
<evidence type="ECO:0000313" key="2">
    <source>
        <dbReference type="Proteomes" id="UP001017257"/>
    </source>
</evidence>
<reference evidence="1" key="1">
    <citation type="submission" date="2022-08" db="EMBL/GenBank/DDBJ databases">
        <title>Microvirga terrae sp. nov., isolated from soil.</title>
        <authorList>
            <person name="Kim K.H."/>
            <person name="Seo Y.L."/>
            <person name="Kim J.M."/>
            <person name="Lee J.K."/>
            <person name="Han D.M."/>
            <person name="Jeon C.O."/>
        </authorList>
    </citation>
    <scope>NUCLEOTIDE SEQUENCE</scope>
    <source>
        <strain evidence="1">R24</strain>
        <plasmid evidence="1">pR24_2</plasmid>
    </source>
</reference>
<dbReference type="CDD" id="cd08916">
    <property type="entry name" value="TrHb3_P"/>
    <property type="match status" value="1"/>
</dbReference>
<dbReference type="SUPFAM" id="SSF46458">
    <property type="entry name" value="Globin-like"/>
    <property type="match status" value="1"/>
</dbReference>
<proteinExistence type="predicted"/>
<dbReference type="Gene3D" id="1.10.490.10">
    <property type="entry name" value="Globins"/>
    <property type="match status" value="1"/>
</dbReference>
<accession>A0ABY5RZS4</accession>
<dbReference type="Proteomes" id="UP001017257">
    <property type="component" value="Plasmid pR24_2"/>
</dbReference>
<evidence type="ECO:0000313" key="1">
    <source>
        <dbReference type="EMBL" id="UVF22735.1"/>
    </source>
</evidence>
<protein>
    <submittedName>
        <fullName evidence="1">Group III truncated hemoglobin</fullName>
    </submittedName>
</protein>
<keyword evidence="2" id="KW-1185">Reference proteome</keyword>
<dbReference type="RefSeq" id="WP_173949647.1">
    <property type="nucleotide sequence ID" value="NZ_CP102847.1"/>
</dbReference>
<sequence>MEITAVRSALELDQADLPELLRRFYDRVRSDAELGPVFNDAVHDWAEHLDRLEDFWSSVMLASGRYKGNPVVIHLIHADRITPGMFSRWLELWEQATTELLPDEVARTAQAKARRIAKSLQVAIRLRTPGETSLTNFTTKGDQ</sequence>
<dbReference type="EMBL" id="CP102847">
    <property type="protein sequence ID" value="UVF22735.1"/>
    <property type="molecule type" value="Genomic_DNA"/>
</dbReference>
<organism evidence="1 2">
    <name type="scientific">Microvirga terrae</name>
    <dbReference type="NCBI Taxonomy" id="2740529"/>
    <lineage>
        <taxon>Bacteria</taxon>
        <taxon>Pseudomonadati</taxon>
        <taxon>Pseudomonadota</taxon>
        <taxon>Alphaproteobacteria</taxon>
        <taxon>Hyphomicrobiales</taxon>
        <taxon>Methylobacteriaceae</taxon>
        <taxon>Microvirga</taxon>
    </lineage>
</organism>
<gene>
    <name evidence="1" type="ORF">HPT29_027310</name>
</gene>
<name>A0ABY5RZS4_9HYPH</name>
<keyword evidence="1" id="KW-0614">Plasmid</keyword>
<dbReference type="InterPro" id="IPR009050">
    <property type="entry name" value="Globin-like_sf"/>
</dbReference>